<evidence type="ECO:0000256" key="4">
    <source>
        <dbReference type="ARBA" id="ARBA00022475"/>
    </source>
</evidence>
<proteinExistence type="predicted"/>
<dbReference type="PANTHER" id="PTHR45453:SF2">
    <property type="entry name" value="HISTIDINE KINASE"/>
    <property type="match status" value="1"/>
</dbReference>
<organism evidence="11">
    <name type="scientific">bioreactor metagenome</name>
    <dbReference type="NCBI Taxonomy" id="1076179"/>
    <lineage>
        <taxon>unclassified sequences</taxon>
        <taxon>metagenomes</taxon>
        <taxon>ecological metagenomes</taxon>
    </lineage>
</organism>
<keyword evidence="4" id="KW-1003">Cell membrane</keyword>
<dbReference type="EC" id="2.7.13.3" evidence="3"/>
<dbReference type="InterPro" id="IPR003594">
    <property type="entry name" value="HATPase_dom"/>
</dbReference>
<evidence type="ECO:0000256" key="9">
    <source>
        <dbReference type="ARBA" id="ARBA00023136"/>
    </source>
</evidence>
<comment type="caution">
    <text evidence="11">The sequence shown here is derived from an EMBL/GenBank/DDBJ whole genome shotgun (WGS) entry which is preliminary data.</text>
</comment>
<dbReference type="InterPro" id="IPR004358">
    <property type="entry name" value="Sig_transdc_His_kin-like_C"/>
</dbReference>
<dbReference type="EMBL" id="VSSQ01029262">
    <property type="protein sequence ID" value="MPM79316.1"/>
    <property type="molecule type" value="Genomic_DNA"/>
</dbReference>
<dbReference type="Pfam" id="PF02518">
    <property type="entry name" value="HATPase_c"/>
    <property type="match status" value="1"/>
</dbReference>
<dbReference type="SMART" id="SM00387">
    <property type="entry name" value="HATPase_c"/>
    <property type="match status" value="1"/>
</dbReference>
<dbReference type="GO" id="GO:0016036">
    <property type="term" value="P:cellular response to phosphate starvation"/>
    <property type="evidence" value="ECO:0007669"/>
    <property type="project" value="TreeGrafter"/>
</dbReference>
<feature type="domain" description="Histidine kinase" evidence="10">
    <location>
        <begin position="1"/>
        <end position="162"/>
    </location>
</feature>
<keyword evidence="9" id="KW-0472">Membrane</keyword>
<evidence type="ECO:0000259" key="10">
    <source>
        <dbReference type="PROSITE" id="PS50109"/>
    </source>
</evidence>
<keyword evidence="8" id="KW-1133">Transmembrane helix</keyword>
<keyword evidence="6" id="KW-0812">Transmembrane</keyword>
<evidence type="ECO:0000256" key="3">
    <source>
        <dbReference type="ARBA" id="ARBA00012438"/>
    </source>
</evidence>
<evidence type="ECO:0000256" key="8">
    <source>
        <dbReference type="ARBA" id="ARBA00022989"/>
    </source>
</evidence>
<dbReference type="InterPro" id="IPR050351">
    <property type="entry name" value="BphY/WalK/GraS-like"/>
</dbReference>
<dbReference type="GO" id="GO:0000155">
    <property type="term" value="F:phosphorelay sensor kinase activity"/>
    <property type="evidence" value="ECO:0007669"/>
    <property type="project" value="TreeGrafter"/>
</dbReference>
<protein>
    <recommendedName>
        <fullName evidence="3">histidine kinase</fullName>
        <ecNumber evidence="3">2.7.13.3</ecNumber>
    </recommendedName>
</protein>
<sequence length="164" mass="18806">MVLQYIRMKESNRDFLFETIECDQIIKQSVRKYAKSFIRKKINLNYEPVNFSIITDEKWLCFVVEQLLSNAIKYTPEGGTITITHEWKVLIIKDTGIGISKEDIPRIFEKGFTGYNGRIDKKSTGIGLFLCKTVCDKLGHTIKIDSSVKEGTIVKIGLDSYLTK</sequence>
<dbReference type="AlphaFoldDB" id="A0A645CQH0"/>
<name>A0A645CQH0_9ZZZZ</name>
<gene>
    <name evidence="11" type="primary">sasA_301</name>
    <name evidence="11" type="ORF">SDC9_126349</name>
</gene>
<evidence type="ECO:0000256" key="6">
    <source>
        <dbReference type="ARBA" id="ARBA00022692"/>
    </source>
</evidence>
<dbReference type="PROSITE" id="PS50109">
    <property type="entry name" value="HIS_KIN"/>
    <property type="match status" value="1"/>
</dbReference>
<dbReference type="InterPro" id="IPR005467">
    <property type="entry name" value="His_kinase_dom"/>
</dbReference>
<dbReference type="Gene3D" id="3.30.565.10">
    <property type="entry name" value="Histidine kinase-like ATPase, C-terminal domain"/>
    <property type="match status" value="1"/>
</dbReference>
<evidence type="ECO:0000256" key="7">
    <source>
        <dbReference type="ARBA" id="ARBA00022777"/>
    </source>
</evidence>
<evidence type="ECO:0000313" key="11">
    <source>
        <dbReference type="EMBL" id="MPM79316.1"/>
    </source>
</evidence>
<evidence type="ECO:0000256" key="1">
    <source>
        <dbReference type="ARBA" id="ARBA00000085"/>
    </source>
</evidence>
<keyword evidence="7 11" id="KW-0418">Kinase</keyword>
<dbReference type="SUPFAM" id="SSF55874">
    <property type="entry name" value="ATPase domain of HSP90 chaperone/DNA topoisomerase II/histidine kinase"/>
    <property type="match status" value="1"/>
</dbReference>
<comment type="subcellular location">
    <subcellularLocation>
        <location evidence="2">Cell membrane</location>
        <topology evidence="2">Multi-pass membrane protein</topology>
    </subcellularLocation>
</comment>
<comment type="catalytic activity">
    <reaction evidence="1">
        <text>ATP + protein L-histidine = ADP + protein N-phospho-L-histidine.</text>
        <dbReference type="EC" id="2.7.13.3"/>
    </reaction>
</comment>
<accession>A0A645CQH0</accession>
<dbReference type="GO" id="GO:0005886">
    <property type="term" value="C:plasma membrane"/>
    <property type="evidence" value="ECO:0007669"/>
    <property type="project" value="UniProtKB-SubCell"/>
</dbReference>
<dbReference type="PRINTS" id="PR00344">
    <property type="entry name" value="BCTRLSENSOR"/>
</dbReference>
<dbReference type="PANTHER" id="PTHR45453">
    <property type="entry name" value="PHOSPHATE REGULON SENSOR PROTEIN PHOR"/>
    <property type="match status" value="1"/>
</dbReference>
<dbReference type="GO" id="GO:0004721">
    <property type="term" value="F:phosphoprotein phosphatase activity"/>
    <property type="evidence" value="ECO:0007669"/>
    <property type="project" value="TreeGrafter"/>
</dbReference>
<evidence type="ECO:0000256" key="5">
    <source>
        <dbReference type="ARBA" id="ARBA00022679"/>
    </source>
</evidence>
<keyword evidence="5 11" id="KW-0808">Transferase</keyword>
<dbReference type="InterPro" id="IPR036890">
    <property type="entry name" value="HATPase_C_sf"/>
</dbReference>
<reference evidence="11" key="1">
    <citation type="submission" date="2019-08" db="EMBL/GenBank/DDBJ databases">
        <authorList>
            <person name="Kucharzyk K."/>
            <person name="Murdoch R.W."/>
            <person name="Higgins S."/>
            <person name="Loffler F."/>
        </authorList>
    </citation>
    <scope>NUCLEOTIDE SEQUENCE</scope>
</reference>
<evidence type="ECO:0000256" key="2">
    <source>
        <dbReference type="ARBA" id="ARBA00004651"/>
    </source>
</evidence>